<sequence length="130" mass="14202">MASIPSRALSPSQLTATDGAGQQGICSTSLIYGGSNSVFSLLRSIVCGYCTIAIFKGDKDYASPWKKLVQVPTLLLELKRRLIHRRAILHRFSGTMTAQSINLRIFPTKQAGIANYTGSLEDCRRRPLGT</sequence>
<dbReference type="VEuPathDB" id="FungiDB:I7I52_07338"/>
<reference evidence="2 3" key="1">
    <citation type="submission" date="2021-01" db="EMBL/GenBank/DDBJ databases">
        <title>Chromosome-level genome assembly of a human fungal pathogen reveals clustering of transcriptionally co-regulated genes.</title>
        <authorList>
            <person name="Voorhies M."/>
            <person name="Cohen S."/>
            <person name="Shea T.P."/>
            <person name="Petrus S."/>
            <person name="Munoz J.F."/>
            <person name="Poplawski S."/>
            <person name="Goldman W.E."/>
            <person name="Michael T."/>
            <person name="Cuomo C.A."/>
            <person name="Sil A."/>
            <person name="Beyhan S."/>
        </authorList>
    </citation>
    <scope>NUCLEOTIDE SEQUENCE [LARGE SCALE GENOMIC DNA]</scope>
    <source>
        <strain evidence="2 3">G184AR</strain>
    </source>
</reference>
<evidence type="ECO:0000256" key="1">
    <source>
        <dbReference type="SAM" id="MobiDB-lite"/>
    </source>
</evidence>
<evidence type="ECO:0000313" key="3">
    <source>
        <dbReference type="Proteomes" id="UP000670092"/>
    </source>
</evidence>
<accession>A0A8H8CUM4</accession>
<comment type="caution">
    <text evidence="2">The sequence shown here is derived from an EMBL/GenBank/DDBJ whole genome shotgun (WGS) entry which is preliminary data.</text>
</comment>
<dbReference type="Proteomes" id="UP000670092">
    <property type="component" value="Unassembled WGS sequence"/>
</dbReference>
<dbReference type="AlphaFoldDB" id="A0A8H8CUM4"/>
<name>A0A8H8CUM4_AJECA</name>
<dbReference type="EMBL" id="JAEVHI010000005">
    <property type="protein sequence ID" value="KAG5290344.1"/>
    <property type="molecule type" value="Genomic_DNA"/>
</dbReference>
<feature type="region of interest" description="Disordered" evidence="1">
    <location>
        <begin position="1"/>
        <end position="21"/>
    </location>
</feature>
<proteinExistence type="predicted"/>
<gene>
    <name evidence="2" type="ORF">I7I52_07338</name>
</gene>
<organism evidence="2 3">
    <name type="scientific">Ajellomyces capsulatus</name>
    <name type="common">Darling's disease fungus</name>
    <name type="synonym">Histoplasma capsulatum</name>
    <dbReference type="NCBI Taxonomy" id="5037"/>
    <lineage>
        <taxon>Eukaryota</taxon>
        <taxon>Fungi</taxon>
        <taxon>Dikarya</taxon>
        <taxon>Ascomycota</taxon>
        <taxon>Pezizomycotina</taxon>
        <taxon>Eurotiomycetes</taxon>
        <taxon>Eurotiomycetidae</taxon>
        <taxon>Onygenales</taxon>
        <taxon>Ajellomycetaceae</taxon>
        <taxon>Histoplasma</taxon>
    </lineage>
</organism>
<protein>
    <submittedName>
        <fullName evidence="2">Uncharacterized protein</fullName>
    </submittedName>
</protein>
<evidence type="ECO:0000313" key="2">
    <source>
        <dbReference type="EMBL" id="KAG5290344.1"/>
    </source>
</evidence>